<dbReference type="Gene3D" id="2.60.40.10">
    <property type="entry name" value="Immunoglobulins"/>
    <property type="match status" value="1"/>
</dbReference>
<dbReference type="EMBL" id="JABEMA010000060">
    <property type="protein sequence ID" value="NNH22687.1"/>
    <property type="molecule type" value="Genomic_DNA"/>
</dbReference>
<dbReference type="InterPro" id="IPR013783">
    <property type="entry name" value="Ig-like_fold"/>
</dbReference>
<name>A0A849BNR7_9ACTN</name>
<reference evidence="2 3" key="1">
    <citation type="submission" date="2020-05" db="EMBL/GenBank/DDBJ databases">
        <title>MicrobeNet Type strains.</title>
        <authorList>
            <person name="Nicholson A.C."/>
        </authorList>
    </citation>
    <scope>NUCLEOTIDE SEQUENCE [LARGE SCALE GENOMIC DNA]</scope>
    <source>
        <strain evidence="2 3">JCM 14547</strain>
    </source>
</reference>
<dbReference type="Proteomes" id="UP000555552">
    <property type="component" value="Unassembled WGS sequence"/>
</dbReference>
<evidence type="ECO:0000259" key="1">
    <source>
        <dbReference type="PROSITE" id="PS50093"/>
    </source>
</evidence>
<protein>
    <submittedName>
        <fullName evidence="2">PKD domain-containing protein</fullName>
    </submittedName>
</protein>
<dbReference type="PROSITE" id="PS50093">
    <property type="entry name" value="PKD"/>
    <property type="match status" value="1"/>
</dbReference>
<organism evidence="2 3">
    <name type="scientific">Pseudokineococcus marinus</name>
    <dbReference type="NCBI Taxonomy" id="351215"/>
    <lineage>
        <taxon>Bacteria</taxon>
        <taxon>Bacillati</taxon>
        <taxon>Actinomycetota</taxon>
        <taxon>Actinomycetes</taxon>
        <taxon>Kineosporiales</taxon>
        <taxon>Kineosporiaceae</taxon>
        <taxon>Pseudokineococcus</taxon>
    </lineage>
</organism>
<comment type="caution">
    <text evidence="2">The sequence shown here is derived from an EMBL/GenBank/DDBJ whole genome shotgun (WGS) entry which is preliminary data.</text>
</comment>
<dbReference type="AlphaFoldDB" id="A0A849BNR7"/>
<dbReference type="Pfam" id="PF00801">
    <property type="entry name" value="PKD"/>
    <property type="match status" value="1"/>
</dbReference>
<dbReference type="RefSeq" id="WP_171202522.1">
    <property type="nucleotide sequence ID" value="NZ_BAAANP010000004.1"/>
</dbReference>
<dbReference type="GO" id="GO:0005975">
    <property type="term" value="P:carbohydrate metabolic process"/>
    <property type="evidence" value="ECO:0007669"/>
    <property type="project" value="UniProtKB-ARBA"/>
</dbReference>
<dbReference type="SUPFAM" id="SSF49299">
    <property type="entry name" value="PKD domain"/>
    <property type="match status" value="1"/>
</dbReference>
<proteinExistence type="predicted"/>
<dbReference type="InterPro" id="IPR035986">
    <property type="entry name" value="PKD_dom_sf"/>
</dbReference>
<feature type="domain" description="PKD" evidence="1">
    <location>
        <begin position="103"/>
        <end position="147"/>
    </location>
</feature>
<accession>A0A849BNR7</accession>
<evidence type="ECO:0000313" key="2">
    <source>
        <dbReference type="EMBL" id="NNH22687.1"/>
    </source>
</evidence>
<gene>
    <name evidence="2" type="ORF">HLB09_06170</name>
</gene>
<dbReference type="CDD" id="cd00146">
    <property type="entry name" value="PKD"/>
    <property type="match status" value="1"/>
</dbReference>
<evidence type="ECO:0000313" key="3">
    <source>
        <dbReference type="Proteomes" id="UP000555552"/>
    </source>
</evidence>
<keyword evidence="3" id="KW-1185">Reference proteome</keyword>
<dbReference type="InterPro" id="IPR000601">
    <property type="entry name" value="PKD_dom"/>
</dbReference>
<sequence>MFFVWQAPATDGAASGPFTQTGRVCRVPFQPGEPGAPDAVEALVLPVMTQADFQRLPLPAGRSGVEPASGEVLVAMPTNTYAVAEPVTLQTDLLGFPVTVRATPVAYTWDYGDGTVTGPTSEAGAPWPDLRVTHVYERAGEYVITLTTHYEGEYSVLGGPFLPVPGQAQVTSDPEPVVAFAGRTAPVADPLR</sequence>